<feature type="compositionally biased region" description="Basic and acidic residues" evidence="1">
    <location>
        <begin position="64"/>
        <end position="73"/>
    </location>
</feature>
<dbReference type="STRING" id="1834516.BL253_33630"/>
<evidence type="ECO:0000313" key="3">
    <source>
        <dbReference type="EMBL" id="ONH23198.1"/>
    </source>
</evidence>
<dbReference type="RefSeq" id="WP_076821747.1">
    <property type="nucleotide sequence ID" value="NZ_MOMC01000090.1"/>
</dbReference>
<keyword evidence="4" id="KW-1185">Reference proteome</keyword>
<feature type="transmembrane region" description="Helical" evidence="2">
    <location>
        <begin position="6"/>
        <end position="29"/>
    </location>
</feature>
<protein>
    <submittedName>
        <fullName evidence="3">Uncharacterized protein</fullName>
    </submittedName>
</protein>
<feature type="region of interest" description="Disordered" evidence="1">
    <location>
        <begin position="53"/>
        <end position="73"/>
    </location>
</feature>
<dbReference type="AlphaFoldDB" id="A0A1V2I127"/>
<keyword evidence="2" id="KW-0472">Membrane</keyword>
<keyword evidence="2" id="KW-0812">Transmembrane</keyword>
<evidence type="ECO:0000256" key="1">
    <source>
        <dbReference type="SAM" id="MobiDB-lite"/>
    </source>
</evidence>
<gene>
    <name evidence="3" type="ORF">BL253_33630</name>
</gene>
<comment type="caution">
    <text evidence="3">The sequence shown here is derived from an EMBL/GenBank/DDBJ whole genome shotgun (WGS) entry which is preliminary data.</text>
</comment>
<evidence type="ECO:0000256" key="2">
    <source>
        <dbReference type="SAM" id="Phobius"/>
    </source>
</evidence>
<name>A0A1V2I127_9ACTN</name>
<proteinExistence type="predicted"/>
<evidence type="ECO:0000313" key="4">
    <source>
        <dbReference type="Proteomes" id="UP000188929"/>
    </source>
</evidence>
<organism evidence="3 4">
    <name type="scientific">Pseudofrankia asymbiotica</name>
    <dbReference type="NCBI Taxonomy" id="1834516"/>
    <lineage>
        <taxon>Bacteria</taxon>
        <taxon>Bacillati</taxon>
        <taxon>Actinomycetota</taxon>
        <taxon>Actinomycetes</taxon>
        <taxon>Frankiales</taxon>
        <taxon>Frankiaceae</taxon>
        <taxon>Pseudofrankia</taxon>
    </lineage>
</organism>
<accession>A0A1V2I127</accession>
<dbReference type="Proteomes" id="UP000188929">
    <property type="component" value="Unassembled WGS sequence"/>
</dbReference>
<keyword evidence="2" id="KW-1133">Transmembrane helix</keyword>
<reference evidence="4" key="1">
    <citation type="submission" date="2016-10" db="EMBL/GenBank/DDBJ databases">
        <title>Frankia sp. NRRL B-16386 Genome sequencing.</title>
        <authorList>
            <person name="Ghodhbane-Gtari F."/>
            <person name="Swanson E."/>
            <person name="Gueddou A."/>
            <person name="Hezbri K."/>
            <person name="Ktari K."/>
            <person name="Nouioui I."/>
            <person name="Morris K."/>
            <person name="Simpson S."/>
            <person name="Abebe-Akele F."/>
            <person name="Thomas K."/>
            <person name="Gtari M."/>
            <person name="Tisa L.S."/>
        </authorList>
    </citation>
    <scope>NUCLEOTIDE SEQUENCE [LARGE SCALE GENOMIC DNA]</scope>
    <source>
        <strain evidence="4">NRRL B-16386</strain>
    </source>
</reference>
<sequence length="73" mass="8079">MTDFYLVTLILALLLALGTLFLLVLLRVLEERRDVADTRISWAVRVLQGHEDDPEALAAASRSDAGDRAGRQT</sequence>
<dbReference type="EMBL" id="MOMC01000090">
    <property type="protein sequence ID" value="ONH23198.1"/>
    <property type="molecule type" value="Genomic_DNA"/>
</dbReference>